<dbReference type="KEGG" id="paca:ID47_01415"/>
<dbReference type="AlphaFoldDB" id="A0A077AUG7"/>
<dbReference type="EMBL" id="CP008941">
    <property type="protein sequence ID" value="AIK95684.1"/>
    <property type="molecule type" value="Genomic_DNA"/>
</dbReference>
<organism evidence="1 2">
    <name type="scientific">Candidatus Odyssella acanthamoebae</name>
    <dbReference type="NCBI Taxonomy" id="91604"/>
    <lineage>
        <taxon>Bacteria</taxon>
        <taxon>Pseudomonadati</taxon>
        <taxon>Pseudomonadota</taxon>
        <taxon>Alphaproteobacteria</taxon>
        <taxon>Holosporales</taxon>
        <taxon>Candidatus Paracaedibacteraceae</taxon>
        <taxon>Candidatus Odyssella</taxon>
    </lineage>
</organism>
<dbReference type="HOGENOM" id="CLU_479579_0_0_5"/>
<reference evidence="1 2" key="1">
    <citation type="submission" date="2014-07" db="EMBL/GenBank/DDBJ databases">
        <title>Comparative genomic insights into amoeba endosymbionts belonging to the families of Holosporaceae and Candidatus Midichloriaceae within Rickettsiales.</title>
        <authorList>
            <person name="Wang Z."/>
            <person name="Wu M."/>
        </authorList>
    </citation>
    <scope>NUCLEOTIDE SEQUENCE [LARGE SCALE GENOMIC DNA]</scope>
    <source>
        <strain evidence="1">PRA3</strain>
    </source>
</reference>
<protein>
    <submittedName>
        <fullName evidence="1">Uncharacterized protein</fullName>
    </submittedName>
</protein>
<proteinExistence type="predicted"/>
<sequence length="568" mass="66068">MIFHILLGIFNSTGAENSYNFESELNEAFSELDLGYMSDYDEETLEAANTAFYDWEERVFDSPDVSIRMQAEQNLKKAAKGGHSNSMANYAFLLLNSKHLAQSSNPKKDIYEGADFMLRAAYRRIEEAQEYVAERSERVQQINIERDINTDEIKKVGLIGTIKLTSKEEIKKWIKGGFSSRKDYPRSIQDSLKLFFLAVLHKLDDLPIHKWEAQLIEEIKRLSSEKNQELSGRKVTDIHAYVLQTLRLKGASEQPSYLHQSQSQLKGDHNYAFYNACHKHAYFLDTSMRTLNKAADNTLLGEQERFVNTQSEAMAAGPVYNKLRTWRTINNPPRILSDATAFIVDSFYRGNVHLFSGHPLWLVELSHMEQPWQKIQKIVNSEYDQNWPRTEARQVKGTPLDEEIIRRQLLKKSFNEEIKMYTSTPEARHSIPYRLFLINLINRMIKSVQILDDQKLVKIDLRYTSKERLSHYAKDISQAHTLILRYGVSHKKSWIEGLLSKEHPIKIIQYSLDERYPNKQFSKFLNRFARGEKIQIIKKKEPHFTATATEPVTETIHLSQPKKDKGKK</sequence>
<keyword evidence="2" id="KW-1185">Reference proteome</keyword>
<name>A0A077AUG7_9PROT</name>
<accession>A0A077AUG7</accession>
<gene>
    <name evidence="1" type="ORF">ID47_01415</name>
</gene>
<dbReference type="STRING" id="91604.ID47_01415"/>
<evidence type="ECO:0000313" key="1">
    <source>
        <dbReference type="EMBL" id="AIK95684.1"/>
    </source>
</evidence>
<dbReference type="Proteomes" id="UP000028926">
    <property type="component" value="Chromosome"/>
</dbReference>
<evidence type="ECO:0000313" key="2">
    <source>
        <dbReference type="Proteomes" id="UP000028926"/>
    </source>
</evidence>